<dbReference type="Proteomes" id="UP000821837">
    <property type="component" value="Unassembled WGS sequence"/>
</dbReference>
<protein>
    <submittedName>
        <fullName evidence="2">Uncharacterized protein</fullName>
    </submittedName>
</protein>
<dbReference type="AlphaFoldDB" id="A0A9D4PYW3"/>
<reference evidence="2" key="2">
    <citation type="submission" date="2021-09" db="EMBL/GenBank/DDBJ databases">
        <authorList>
            <person name="Jia N."/>
            <person name="Wang J."/>
            <person name="Shi W."/>
            <person name="Du L."/>
            <person name="Sun Y."/>
            <person name="Zhan W."/>
            <person name="Jiang J."/>
            <person name="Wang Q."/>
            <person name="Zhang B."/>
            <person name="Ji P."/>
            <person name="Sakyi L.B."/>
            <person name="Cui X."/>
            <person name="Yuan T."/>
            <person name="Jiang B."/>
            <person name="Yang W."/>
            <person name="Lam T.T.-Y."/>
            <person name="Chang Q."/>
            <person name="Ding S."/>
            <person name="Wang X."/>
            <person name="Zhu J."/>
            <person name="Ruan X."/>
            <person name="Zhao L."/>
            <person name="Wei J."/>
            <person name="Que T."/>
            <person name="Du C."/>
            <person name="Cheng J."/>
            <person name="Dai P."/>
            <person name="Han X."/>
            <person name="Huang E."/>
            <person name="Gao Y."/>
            <person name="Liu J."/>
            <person name="Shao H."/>
            <person name="Ye R."/>
            <person name="Li L."/>
            <person name="Wei W."/>
            <person name="Wang X."/>
            <person name="Wang C."/>
            <person name="Huo Q."/>
            <person name="Li W."/>
            <person name="Guo W."/>
            <person name="Chen H."/>
            <person name="Chen S."/>
            <person name="Zhou L."/>
            <person name="Zhou L."/>
            <person name="Ni X."/>
            <person name="Tian J."/>
            <person name="Zhou Y."/>
            <person name="Sheng Y."/>
            <person name="Liu T."/>
            <person name="Pan Y."/>
            <person name="Xia L."/>
            <person name="Li J."/>
            <person name="Zhao F."/>
            <person name="Cao W."/>
        </authorList>
    </citation>
    <scope>NUCLEOTIDE SEQUENCE</scope>
    <source>
        <strain evidence="2">Rsan-2018</strain>
        <tissue evidence="2">Larvae</tissue>
    </source>
</reference>
<comment type="caution">
    <text evidence="2">The sequence shown here is derived from an EMBL/GenBank/DDBJ whole genome shotgun (WGS) entry which is preliminary data.</text>
</comment>
<sequence length="148" mass="15250">MGNYVTGGAPNVVSAVAIGEPSFAAGRRDGKKAAASLCGDKEEREDTPLILMRQEVHGFNLPETAPLSHSTIVAGTGAEMRHMAPLCPRKGRDAEFPPKTDLGPPRCASPAGRSSTLKSAPAAQTHTSGFAGPAAAVRPYGWSARAAT</sequence>
<name>A0A9D4PYW3_RHISA</name>
<gene>
    <name evidence="2" type="ORF">HPB52_022519</name>
</gene>
<reference evidence="2" key="1">
    <citation type="journal article" date="2020" name="Cell">
        <title>Large-Scale Comparative Analyses of Tick Genomes Elucidate Their Genetic Diversity and Vector Capacities.</title>
        <authorList>
            <consortium name="Tick Genome and Microbiome Consortium (TIGMIC)"/>
            <person name="Jia N."/>
            <person name="Wang J."/>
            <person name="Shi W."/>
            <person name="Du L."/>
            <person name="Sun Y."/>
            <person name="Zhan W."/>
            <person name="Jiang J.F."/>
            <person name="Wang Q."/>
            <person name="Zhang B."/>
            <person name="Ji P."/>
            <person name="Bell-Sakyi L."/>
            <person name="Cui X.M."/>
            <person name="Yuan T.T."/>
            <person name="Jiang B.G."/>
            <person name="Yang W.F."/>
            <person name="Lam T.T."/>
            <person name="Chang Q.C."/>
            <person name="Ding S.J."/>
            <person name="Wang X.J."/>
            <person name="Zhu J.G."/>
            <person name="Ruan X.D."/>
            <person name="Zhao L."/>
            <person name="Wei J.T."/>
            <person name="Ye R.Z."/>
            <person name="Que T.C."/>
            <person name="Du C.H."/>
            <person name="Zhou Y.H."/>
            <person name="Cheng J.X."/>
            <person name="Dai P.F."/>
            <person name="Guo W.B."/>
            <person name="Han X.H."/>
            <person name="Huang E.J."/>
            <person name="Li L.F."/>
            <person name="Wei W."/>
            <person name="Gao Y.C."/>
            <person name="Liu J.Z."/>
            <person name="Shao H.Z."/>
            <person name="Wang X."/>
            <person name="Wang C.C."/>
            <person name="Yang T.C."/>
            <person name="Huo Q.B."/>
            <person name="Li W."/>
            <person name="Chen H.Y."/>
            <person name="Chen S.E."/>
            <person name="Zhou L.G."/>
            <person name="Ni X.B."/>
            <person name="Tian J.H."/>
            <person name="Sheng Y."/>
            <person name="Liu T."/>
            <person name="Pan Y.S."/>
            <person name="Xia L.Y."/>
            <person name="Li J."/>
            <person name="Zhao F."/>
            <person name="Cao W.C."/>
        </authorList>
    </citation>
    <scope>NUCLEOTIDE SEQUENCE</scope>
    <source>
        <strain evidence="2">Rsan-2018</strain>
    </source>
</reference>
<feature type="region of interest" description="Disordered" evidence="1">
    <location>
        <begin position="88"/>
        <end position="135"/>
    </location>
</feature>
<organism evidence="2 3">
    <name type="scientific">Rhipicephalus sanguineus</name>
    <name type="common">Brown dog tick</name>
    <name type="synonym">Ixodes sanguineus</name>
    <dbReference type="NCBI Taxonomy" id="34632"/>
    <lineage>
        <taxon>Eukaryota</taxon>
        <taxon>Metazoa</taxon>
        <taxon>Ecdysozoa</taxon>
        <taxon>Arthropoda</taxon>
        <taxon>Chelicerata</taxon>
        <taxon>Arachnida</taxon>
        <taxon>Acari</taxon>
        <taxon>Parasitiformes</taxon>
        <taxon>Ixodida</taxon>
        <taxon>Ixodoidea</taxon>
        <taxon>Ixodidae</taxon>
        <taxon>Rhipicephalinae</taxon>
        <taxon>Rhipicephalus</taxon>
        <taxon>Rhipicephalus</taxon>
    </lineage>
</organism>
<proteinExistence type="predicted"/>
<evidence type="ECO:0000313" key="2">
    <source>
        <dbReference type="EMBL" id="KAH7957722.1"/>
    </source>
</evidence>
<accession>A0A9D4PYW3</accession>
<dbReference type="EMBL" id="JABSTV010001250">
    <property type="protein sequence ID" value="KAH7957722.1"/>
    <property type="molecule type" value="Genomic_DNA"/>
</dbReference>
<evidence type="ECO:0000256" key="1">
    <source>
        <dbReference type="SAM" id="MobiDB-lite"/>
    </source>
</evidence>
<feature type="compositionally biased region" description="Polar residues" evidence="1">
    <location>
        <begin position="112"/>
        <end position="128"/>
    </location>
</feature>
<keyword evidence="3" id="KW-1185">Reference proteome</keyword>
<evidence type="ECO:0000313" key="3">
    <source>
        <dbReference type="Proteomes" id="UP000821837"/>
    </source>
</evidence>